<dbReference type="PROSITE" id="PS50111">
    <property type="entry name" value="CHEMOTAXIS_TRANSDUC_2"/>
    <property type="match status" value="1"/>
</dbReference>
<dbReference type="Proteomes" id="UP001069090">
    <property type="component" value="Unassembled WGS sequence"/>
</dbReference>
<dbReference type="InterPro" id="IPR003660">
    <property type="entry name" value="HAMP_dom"/>
</dbReference>
<keyword evidence="5 7" id="KW-0807">Transducer</keyword>
<feature type="transmembrane region" description="Helical" evidence="8">
    <location>
        <begin position="207"/>
        <end position="226"/>
    </location>
</feature>
<feature type="domain" description="Methyl-accepting transducer" evidence="9">
    <location>
        <begin position="285"/>
        <end position="521"/>
    </location>
</feature>
<evidence type="ECO:0000256" key="5">
    <source>
        <dbReference type="ARBA" id="ARBA00023224"/>
    </source>
</evidence>
<organism evidence="11 12">
    <name type="scientific">Dasania phycosphaerae</name>
    <dbReference type="NCBI Taxonomy" id="2950436"/>
    <lineage>
        <taxon>Bacteria</taxon>
        <taxon>Pseudomonadati</taxon>
        <taxon>Pseudomonadota</taxon>
        <taxon>Gammaproteobacteria</taxon>
        <taxon>Cellvibrionales</taxon>
        <taxon>Spongiibacteraceae</taxon>
        <taxon>Dasania</taxon>
    </lineage>
</organism>
<dbReference type="Pfam" id="PF00015">
    <property type="entry name" value="MCPsignal"/>
    <property type="match status" value="1"/>
</dbReference>
<gene>
    <name evidence="11" type="ORF">O0V09_17950</name>
</gene>
<comment type="caution">
    <text evidence="11">The sequence shown here is derived from an EMBL/GenBank/DDBJ whole genome shotgun (WGS) entry which is preliminary data.</text>
</comment>
<feature type="domain" description="HAMP" evidence="10">
    <location>
        <begin position="228"/>
        <end position="280"/>
    </location>
</feature>
<keyword evidence="2 8" id="KW-0812">Transmembrane</keyword>
<dbReference type="PANTHER" id="PTHR32089:SF119">
    <property type="entry name" value="METHYL-ACCEPTING CHEMOTAXIS PROTEIN CTPL"/>
    <property type="match status" value="1"/>
</dbReference>
<dbReference type="SMART" id="SM00304">
    <property type="entry name" value="HAMP"/>
    <property type="match status" value="1"/>
</dbReference>
<sequence length="560" mass="61012">MTLKRFFQIVVGVVAILLLVNSVLVLGLLSNQEKLNQASRIQNEAANMLSFYRMVNEITVRLIRQYAITGDEKARQQYDDIIDVVYGKKPWPTGKTLTAGAYMRYLGFPKQALEQRDKAIALAAPVYELENIAYHAMQGKFKGSDGEFTVKGDVDQQLAIAALHSKEYQSASDKMQPIYEKLMQVVADDKQRQVDELYQASVNSGRLVLTFIALSIAMLLLTYWQVNRRMLKPLQEMLSMTESVAQGDLTVSSSATGSDEVGRFGAVFNQMVRSLEALMLRISATADAVNQSANGLAGKVDEARLRSETQQRDTDQVAVAINEMAATAQEVAHNSANTSNVAHQVSEVTSAGHEEVTEAVKIINKLADTVHHSSKKITELEQHADNVSNVLNVIQGIAEQTNLLALNAAIEAARAGEQGRGFAVVADEVRTLAQRTQDSTNEIQITIEQLMMGTKNAVTVMQSNTAIATEAVTQAQRAGSSLDTIAESVEQIDDMSAHIATAAKEQSAVVAEVDELLTNIRRHASEALDSAAHTSASAVTLSDISADLQLHLSQFTFKKS</sequence>
<dbReference type="GO" id="GO:0007165">
    <property type="term" value="P:signal transduction"/>
    <property type="evidence" value="ECO:0007669"/>
    <property type="project" value="UniProtKB-KW"/>
</dbReference>
<evidence type="ECO:0000256" key="6">
    <source>
        <dbReference type="ARBA" id="ARBA00029447"/>
    </source>
</evidence>
<dbReference type="PROSITE" id="PS50885">
    <property type="entry name" value="HAMP"/>
    <property type="match status" value="1"/>
</dbReference>
<evidence type="ECO:0000256" key="1">
    <source>
        <dbReference type="ARBA" id="ARBA00004141"/>
    </source>
</evidence>
<evidence type="ECO:0000256" key="3">
    <source>
        <dbReference type="ARBA" id="ARBA00022989"/>
    </source>
</evidence>
<dbReference type="PRINTS" id="PR00260">
    <property type="entry name" value="CHEMTRNSDUCR"/>
</dbReference>
<protein>
    <submittedName>
        <fullName evidence="11">Methyl-accepting chemotaxis protein</fullName>
    </submittedName>
</protein>
<evidence type="ECO:0000256" key="4">
    <source>
        <dbReference type="ARBA" id="ARBA00023136"/>
    </source>
</evidence>
<keyword evidence="12" id="KW-1185">Reference proteome</keyword>
<evidence type="ECO:0000256" key="2">
    <source>
        <dbReference type="ARBA" id="ARBA00022692"/>
    </source>
</evidence>
<feature type="transmembrane region" description="Helical" evidence="8">
    <location>
        <begin position="6"/>
        <end position="29"/>
    </location>
</feature>
<dbReference type="GO" id="GO:0006935">
    <property type="term" value="P:chemotaxis"/>
    <property type="evidence" value="ECO:0007669"/>
    <property type="project" value="InterPro"/>
</dbReference>
<dbReference type="Pfam" id="PF00672">
    <property type="entry name" value="HAMP"/>
    <property type="match status" value="1"/>
</dbReference>
<comment type="similarity">
    <text evidence="6">Belongs to the methyl-accepting chemotaxis (MCP) protein family.</text>
</comment>
<keyword evidence="3 8" id="KW-1133">Transmembrane helix</keyword>
<comment type="subcellular location">
    <subcellularLocation>
        <location evidence="1">Membrane</location>
        <topology evidence="1">Multi-pass membrane protein</topology>
    </subcellularLocation>
</comment>
<evidence type="ECO:0000256" key="7">
    <source>
        <dbReference type="PROSITE-ProRule" id="PRU00284"/>
    </source>
</evidence>
<name>A0A9J6RQW1_9GAMM</name>
<dbReference type="Gene3D" id="1.10.287.950">
    <property type="entry name" value="Methyl-accepting chemotaxis protein"/>
    <property type="match status" value="1"/>
</dbReference>
<proteinExistence type="inferred from homology"/>
<dbReference type="GO" id="GO:0004888">
    <property type="term" value="F:transmembrane signaling receptor activity"/>
    <property type="evidence" value="ECO:0007669"/>
    <property type="project" value="InterPro"/>
</dbReference>
<dbReference type="InterPro" id="IPR004089">
    <property type="entry name" value="MCPsignal_dom"/>
</dbReference>
<dbReference type="InterPro" id="IPR004090">
    <property type="entry name" value="Chemotax_Me-accpt_rcpt"/>
</dbReference>
<dbReference type="PANTHER" id="PTHR32089">
    <property type="entry name" value="METHYL-ACCEPTING CHEMOTAXIS PROTEIN MCPB"/>
    <property type="match status" value="1"/>
</dbReference>
<dbReference type="GO" id="GO:0016020">
    <property type="term" value="C:membrane"/>
    <property type="evidence" value="ECO:0007669"/>
    <property type="project" value="UniProtKB-SubCell"/>
</dbReference>
<dbReference type="CDD" id="cd11386">
    <property type="entry name" value="MCP_signal"/>
    <property type="match status" value="1"/>
</dbReference>
<evidence type="ECO:0000313" key="12">
    <source>
        <dbReference type="Proteomes" id="UP001069090"/>
    </source>
</evidence>
<dbReference type="SMART" id="SM00283">
    <property type="entry name" value="MA"/>
    <property type="match status" value="1"/>
</dbReference>
<accession>A0A9J6RQW1</accession>
<reference evidence="11 12" key="1">
    <citation type="submission" date="2022-12" db="EMBL/GenBank/DDBJ databases">
        <title>Dasania phycosphaerae sp. nov., isolated from particulate material of the south coast of Korea.</title>
        <authorList>
            <person name="Jiang Y."/>
        </authorList>
    </citation>
    <scope>NUCLEOTIDE SEQUENCE [LARGE SCALE GENOMIC DNA]</scope>
    <source>
        <strain evidence="11 12">GY-19</strain>
    </source>
</reference>
<evidence type="ECO:0000259" key="10">
    <source>
        <dbReference type="PROSITE" id="PS50885"/>
    </source>
</evidence>
<dbReference type="EMBL" id="JAPTGG010000022">
    <property type="protein sequence ID" value="MCZ0867086.1"/>
    <property type="molecule type" value="Genomic_DNA"/>
</dbReference>
<dbReference type="AlphaFoldDB" id="A0A9J6RQW1"/>
<dbReference type="FunFam" id="1.10.287.950:FF:000001">
    <property type="entry name" value="Methyl-accepting chemotaxis sensory transducer"/>
    <property type="match status" value="1"/>
</dbReference>
<dbReference type="RefSeq" id="WP_268905379.1">
    <property type="nucleotide sequence ID" value="NZ_JAPTGG010000022.1"/>
</dbReference>
<dbReference type="CDD" id="cd06225">
    <property type="entry name" value="HAMP"/>
    <property type="match status" value="1"/>
</dbReference>
<evidence type="ECO:0000259" key="9">
    <source>
        <dbReference type="PROSITE" id="PS50111"/>
    </source>
</evidence>
<keyword evidence="4 8" id="KW-0472">Membrane</keyword>
<evidence type="ECO:0000256" key="8">
    <source>
        <dbReference type="SAM" id="Phobius"/>
    </source>
</evidence>
<dbReference type="SUPFAM" id="SSF58104">
    <property type="entry name" value="Methyl-accepting chemotaxis protein (MCP) signaling domain"/>
    <property type="match status" value="1"/>
</dbReference>
<evidence type="ECO:0000313" key="11">
    <source>
        <dbReference type="EMBL" id="MCZ0867086.1"/>
    </source>
</evidence>